<dbReference type="GO" id="GO:0005829">
    <property type="term" value="C:cytosol"/>
    <property type="evidence" value="ECO:0007669"/>
    <property type="project" value="TreeGrafter"/>
</dbReference>
<keyword evidence="3" id="KW-0548">Nucleotidyltransferase</keyword>
<dbReference type="FunFam" id="3.40.50.720:FF:000080">
    <property type="entry name" value="Thiazole biosynthesis adenylyltransferase ThiF"/>
    <property type="match status" value="1"/>
</dbReference>
<reference evidence="4" key="1">
    <citation type="submission" date="2017-09" db="EMBL/GenBank/DDBJ databases">
        <authorList>
            <person name="Varghese N."/>
            <person name="Submissions S."/>
        </authorList>
    </citation>
    <scope>NUCLEOTIDE SEQUENCE [LARGE SCALE GENOMIC DNA]</scope>
    <source>
        <strain evidence="4">JKS000234</strain>
    </source>
</reference>
<dbReference type="GO" id="GO:0008641">
    <property type="term" value="F:ubiquitin-like modifier activating enzyme activity"/>
    <property type="evidence" value="ECO:0007669"/>
    <property type="project" value="InterPro"/>
</dbReference>
<gene>
    <name evidence="3" type="ORF">SAMN06273570_4605</name>
</gene>
<dbReference type="PANTHER" id="PTHR10953:SF102">
    <property type="entry name" value="ADENYLYLTRANSFERASE AND SULFURTRANSFERASE MOCS3"/>
    <property type="match status" value="1"/>
</dbReference>
<dbReference type="SUPFAM" id="SSF69572">
    <property type="entry name" value="Activating enzymes of the ubiquitin-like proteins"/>
    <property type="match status" value="1"/>
</dbReference>
<accession>A0A286DNF4</accession>
<comment type="similarity">
    <text evidence="1">Belongs to the HesA/MoeB/ThiF family.</text>
</comment>
<organism evidence="3 4">
    <name type="scientific">Candidatus Pantoea floridensis</name>
    <dbReference type="NCBI Taxonomy" id="1938870"/>
    <lineage>
        <taxon>Bacteria</taxon>
        <taxon>Pseudomonadati</taxon>
        <taxon>Pseudomonadota</taxon>
        <taxon>Gammaproteobacteria</taxon>
        <taxon>Enterobacterales</taxon>
        <taxon>Erwiniaceae</taxon>
        <taxon>Pantoea</taxon>
    </lineage>
</organism>
<dbReference type="GO" id="GO:0004792">
    <property type="term" value="F:thiosulfate-cyanide sulfurtransferase activity"/>
    <property type="evidence" value="ECO:0007669"/>
    <property type="project" value="TreeGrafter"/>
</dbReference>
<sequence length="325" mass="34946">MGGDMERYQRQMMLPEVGEDGQRKLRNARVVVVGAGGLSATLLPQLVGAGVGHIRLYDDDEVALHNLHRQTLFTLQDIGQPKVLSAQQALQQRNPEVQIDAMQQSLSASNMQQALAQCDLVIDAADNFAVTYQLSDACMLAGIPLISASVLRRQGYVGGFCGGSPSYRAVFPRLPTSAADCNTAGVMGPAVAALGAMQAQMALSVLLELQPSPLGCLVNCDFVNWHFRPFRFDQAEEPQQAVPFIDRPLLAADDCIVELRSHEEAPVSVAEGVERILPQAIATWQPPTQQRIVLVCASGIRAAQAAAVLAQRGFNQLAILAANRP</sequence>
<dbReference type="GO" id="GO:0008146">
    <property type="term" value="F:sulfotransferase activity"/>
    <property type="evidence" value="ECO:0007669"/>
    <property type="project" value="TreeGrafter"/>
</dbReference>
<dbReference type="PANTHER" id="PTHR10953">
    <property type="entry name" value="UBIQUITIN-ACTIVATING ENZYME E1"/>
    <property type="match status" value="1"/>
</dbReference>
<dbReference type="AlphaFoldDB" id="A0A286DNF4"/>
<evidence type="ECO:0000313" key="3">
    <source>
        <dbReference type="EMBL" id="SOD60160.1"/>
    </source>
</evidence>
<dbReference type="CDD" id="cd00757">
    <property type="entry name" value="ThiF_MoeB_HesA_family"/>
    <property type="match status" value="1"/>
</dbReference>
<keyword evidence="4" id="KW-1185">Reference proteome</keyword>
<evidence type="ECO:0000259" key="2">
    <source>
        <dbReference type="PROSITE" id="PS50206"/>
    </source>
</evidence>
<keyword evidence="3" id="KW-0808">Transferase</keyword>
<dbReference type="GO" id="GO:0016779">
    <property type="term" value="F:nucleotidyltransferase activity"/>
    <property type="evidence" value="ECO:0007669"/>
    <property type="project" value="UniProtKB-KW"/>
</dbReference>
<evidence type="ECO:0000256" key="1">
    <source>
        <dbReference type="ARBA" id="ARBA00009919"/>
    </source>
</evidence>
<name>A0A286DNF4_9GAMM</name>
<dbReference type="InterPro" id="IPR000594">
    <property type="entry name" value="ThiF_NAD_FAD-bd"/>
</dbReference>
<dbReference type="InterPro" id="IPR035985">
    <property type="entry name" value="Ubiquitin-activating_enz"/>
</dbReference>
<dbReference type="Gene3D" id="3.40.50.720">
    <property type="entry name" value="NAD(P)-binding Rossmann-like Domain"/>
    <property type="match status" value="1"/>
</dbReference>
<dbReference type="PROSITE" id="PS50206">
    <property type="entry name" value="RHODANESE_3"/>
    <property type="match status" value="1"/>
</dbReference>
<dbReference type="InterPro" id="IPR001763">
    <property type="entry name" value="Rhodanese-like_dom"/>
</dbReference>
<dbReference type="Proteomes" id="UP000219271">
    <property type="component" value="Unassembled WGS sequence"/>
</dbReference>
<dbReference type="EMBL" id="OCMY01000002">
    <property type="protein sequence ID" value="SOD60160.1"/>
    <property type="molecule type" value="Genomic_DNA"/>
</dbReference>
<dbReference type="SUPFAM" id="SSF52821">
    <property type="entry name" value="Rhodanese/Cell cycle control phosphatase"/>
    <property type="match status" value="1"/>
</dbReference>
<protein>
    <submittedName>
        <fullName evidence="3">Molybdopterin or thiamine biosynthesis adenylyltransferase</fullName>
    </submittedName>
</protein>
<dbReference type="Gene3D" id="3.40.250.10">
    <property type="entry name" value="Rhodanese-like domain"/>
    <property type="match status" value="1"/>
</dbReference>
<dbReference type="InterPro" id="IPR045886">
    <property type="entry name" value="ThiF/MoeB/HesA"/>
</dbReference>
<proteinExistence type="inferred from homology"/>
<feature type="domain" description="Rhodanese" evidence="2">
    <location>
        <begin position="250"/>
        <end position="323"/>
    </location>
</feature>
<evidence type="ECO:0000313" key="4">
    <source>
        <dbReference type="Proteomes" id="UP000219271"/>
    </source>
</evidence>
<dbReference type="InterPro" id="IPR036873">
    <property type="entry name" value="Rhodanese-like_dom_sf"/>
</dbReference>
<dbReference type="Pfam" id="PF00899">
    <property type="entry name" value="ThiF"/>
    <property type="match status" value="1"/>
</dbReference>